<protein>
    <submittedName>
        <fullName evidence="1">Uncharacterized protein</fullName>
    </submittedName>
</protein>
<sequence length="454" mass="50597">MASESQLDPTQTVDKMLQDFNKSCSLFSFSFTHARHYMHRDDIRGTYNLLPWSPSDGEGVEQWAGSTVSASRAASPILRIPMIHLSLHMEQMVRGHFGHGDSERVERAWTLAARPLPLLKQPSFEVHKLLRKRSHVNLSQLFNALASTVLQPIVSYDFGSAFRPTKESVALLKQLDEAGNKSSLGNQHIMIRANNPKIRRSFAADEPFFDSNGRFEAVPDDPALDEEHVTVDDTKGCFDAETMPLQSREKMAFTADAEVLADAVPFVRRKVVEDDIYPPSKIQLELQEPMQFPVENRGYEKAIATECNANFISSKGPELQPTPILAEAHPQLHHVVFLRDDSVESIAAGYSEFGAEPDGMNSKKKLLVVGTRKKANTTFSANHLYPLLYLPLPKIVPALHVSANTELNGDNAMKVEEAAVTTVQVFDVVMKLSEWANELAGAQFDELTEISEEL</sequence>
<proteinExistence type="predicted"/>
<dbReference type="EMBL" id="DF846552">
    <property type="protein sequence ID" value="GAT50652.1"/>
    <property type="molecule type" value="Genomic_DNA"/>
</dbReference>
<keyword evidence="2" id="KW-1185">Reference proteome</keyword>
<evidence type="ECO:0000313" key="1">
    <source>
        <dbReference type="EMBL" id="GAT50652.1"/>
    </source>
</evidence>
<dbReference type="Proteomes" id="UP000815677">
    <property type="component" value="Unassembled WGS sequence"/>
</dbReference>
<reference evidence="1" key="1">
    <citation type="submission" date="2014-09" db="EMBL/GenBank/DDBJ databases">
        <title>Genome sequence of the luminous mushroom Mycena chlorophos for searching fungal bioluminescence genes.</title>
        <authorList>
            <person name="Tanaka Y."/>
            <person name="Kasuga D."/>
            <person name="Oba Y."/>
            <person name="Hase S."/>
            <person name="Sato K."/>
            <person name="Oba Y."/>
            <person name="Sakakibara Y."/>
        </authorList>
    </citation>
    <scope>NUCLEOTIDE SEQUENCE</scope>
</reference>
<accession>A0ABQ0LHY7</accession>
<organism evidence="1 2">
    <name type="scientific">Mycena chlorophos</name>
    <name type="common">Agaric fungus</name>
    <name type="synonym">Agaricus chlorophos</name>
    <dbReference type="NCBI Taxonomy" id="658473"/>
    <lineage>
        <taxon>Eukaryota</taxon>
        <taxon>Fungi</taxon>
        <taxon>Dikarya</taxon>
        <taxon>Basidiomycota</taxon>
        <taxon>Agaricomycotina</taxon>
        <taxon>Agaricomycetes</taxon>
        <taxon>Agaricomycetidae</taxon>
        <taxon>Agaricales</taxon>
        <taxon>Marasmiineae</taxon>
        <taxon>Mycenaceae</taxon>
        <taxon>Mycena</taxon>
    </lineage>
</organism>
<gene>
    <name evidence="1" type="ORF">MCHLO_07868</name>
</gene>
<name>A0ABQ0LHY7_MYCCL</name>
<evidence type="ECO:0000313" key="2">
    <source>
        <dbReference type="Proteomes" id="UP000815677"/>
    </source>
</evidence>